<name>A0A1T5FFB9_9HYPH</name>
<feature type="chain" id="PRO_5010564120" evidence="1">
    <location>
        <begin position="33"/>
        <end position="341"/>
    </location>
</feature>
<sequence length="341" mass="37174">MDVPTSGMTRRSILSLTLAAGFSLAAAGQVVAQTDPLPSWNQGAAKTAILDFVAKVTREGGPDYVKPAERIATFDNDGTLWAEQPAYFQLLFAFDEVKRLAPQHPEWKGKEPYRSVLAGDMKGLAASGEKGLLQLVAATHGGMTTEAFEKSVADWLATARHPTKKRPYSELVYQPQLELLAYLRANGFKTFIVSGGGVEFMRVFAEKVYGIPPEQVVGSSGVVKFAIGPDGKPQLLKQAKVEFIDDGPGKPVGINRFIGRRPILAFGNSDGDLQMLQYTVGGSGPRLALIVHHTDAEREWAYDRKSSIGKLDKALDEGRAKGWTIVDMKTDWKEVFPPARP</sequence>
<dbReference type="Gene3D" id="3.40.50.1000">
    <property type="entry name" value="HAD superfamily/HAD-like"/>
    <property type="match status" value="1"/>
</dbReference>
<organism evidence="2 3">
    <name type="scientific">Bosea thiooxidans</name>
    <dbReference type="NCBI Taxonomy" id="53254"/>
    <lineage>
        <taxon>Bacteria</taxon>
        <taxon>Pseudomonadati</taxon>
        <taxon>Pseudomonadota</taxon>
        <taxon>Alphaproteobacteria</taxon>
        <taxon>Hyphomicrobiales</taxon>
        <taxon>Boseaceae</taxon>
        <taxon>Bosea</taxon>
    </lineage>
</organism>
<dbReference type="Pfam" id="PF12710">
    <property type="entry name" value="HAD"/>
    <property type="match status" value="1"/>
</dbReference>
<keyword evidence="1" id="KW-0732">Signal</keyword>
<evidence type="ECO:0000313" key="2">
    <source>
        <dbReference type="EMBL" id="SKB94853.1"/>
    </source>
</evidence>
<proteinExistence type="predicted"/>
<accession>A0A1T5FFB9</accession>
<dbReference type="AlphaFoldDB" id="A0A1T5FFB9"/>
<dbReference type="PROSITE" id="PS51318">
    <property type="entry name" value="TAT"/>
    <property type="match status" value="1"/>
</dbReference>
<dbReference type="InterPro" id="IPR036412">
    <property type="entry name" value="HAD-like_sf"/>
</dbReference>
<dbReference type="InterPro" id="IPR050582">
    <property type="entry name" value="HAD-like_SerB"/>
</dbReference>
<protein>
    <submittedName>
        <fullName evidence="2">Phosphoserine phosphatase</fullName>
    </submittedName>
</protein>
<dbReference type="EMBL" id="FUYX01000008">
    <property type="protein sequence ID" value="SKB94853.1"/>
    <property type="molecule type" value="Genomic_DNA"/>
</dbReference>
<dbReference type="SUPFAM" id="SSF56784">
    <property type="entry name" value="HAD-like"/>
    <property type="match status" value="1"/>
</dbReference>
<dbReference type="InterPro" id="IPR023214">
    <property type="entry name" value="HAD_sf"/>
</dbReference>
<evidence type="ECO:0000313" key="3">
    <source>
        <dbReference type="Proteomes" id="UP000190130"/>
    </source>
</evidence>
<feature type="signal peptide" evidence="1">
    <location>
        <begin position="1"/>
        <end position="32"/>
    </location>
</feature>
<gene>
    <name evidence="2" type="ORF">SAMN05660750_03213</name>
</gene>
<dbReference type="CDD" id="cd01427">
    <property type="entry name" value="HAD_like"/>
    <property type="match status" value="1"/>
</dbReference>
<dbReference type="PANTHER" id="PTHR43344">
    <property type="entry name" value="PHOSPHOSERINE PHOSPHATASE"/>
    <property type="match status" value="1"/>
</dbReference>
<dbReference type="InterPro" id="IPR006311">
    <property type="entry name" value="TAT_signal"/>
</dbReference>
<dbReference type="Proteomes" id="UP000190130">
    <property type="component" value="Unassembled WGS sequence"/>
</dbReference>
<reference evidence="2 3" key="1">
    <citation type="submission" date="2017-02" db="EMBL/GenBank/DDBJ databases">
        <authorList>
            <person name="Peterson S.W."/>
        </authorList>
    </citation>
    <scope>NUCLEOTIDE SEQUENCE [LARGE SCALE GENOMIC DNA]</scope>
    <source>
        <strain evidence="2 3">DSM 9653</strain>
    </source>
</reference>
<evidence type="ECO:0000256" key="1">
    <source>
        <dbReference type="SAM" id="SignalP"/>
    </source>
</evidence>